<dbReference type="InterPro" id="IPR027074">
    <property type="entry name" value="Integrator_9su"/>
</dbReference>
<evidence type="ECO:0000256" key="8">
    <source>
        <dbReference type="PROSITE-ProRule" id="PRU00283"/>
    </source>
</evidence>
<comment type="similarity">
    <text evidence="3">Belongs to the metallo-beta-lactamase superfamily. RNA-metabolizing metallo-beta-lactamase-like family. INTS9 subfamily.</text>
</comment>
<evidence type="ECO:0000256" key="1">
    <source>
        <dbReference type="ARBA" id="ARBA00004123"/>
    </source>
</evidence>
<reference evidence="13" key="2">
    <citation type="submission" date="2013-11" db="EMBL/GenBank/DDBJ databases">
        <title>The Genome Sequence of Phytophthora parasitica CJ05E6.</title>
        <authorList>
            <consortium name="The Broad Institute Genomics Platform"/>
            <person name="Russ C."/>
            <person name="Tyler B."/>
            <person name="Panabieres F."/>
            <person name="Shan W."/>
            <person name="Tripathy S."/>
            <person name="Grunwald N."/>
            <person name="Machado M."/>
            <person name="Johnson C.S."/>
            <person name="Arredondo F."/>
            <person name="Hong C."/>
            <person name="Coffey M."/>
            <person name="Young S.K."/>
            <person name="Zeng Q."/>
            <person name="Gargeya S."/>
            <person name="Fitzgerald M."/>
            <person name="Abouelleil A."/>
            <person name="Alvarado L."/>
            <person name="Chapman S.B."/>
            <person name="Gainer-Dewar J."/>
            <person name="Goldberg J."/>
            <person name="Griggs A."/>
            <person name="Gujja S."/>
            <person name="Hansen M."/>
            <person name="Howarth C."/>
            <person name="Imamovic A."/>
            <person name="Ireland A."/>
            <person name="Larimer J."/>
            <person name="McCowan C."/>
            <person name="Murphy C."/>
            <person name="Pearson M."/>
            <person name="Poon T.W."/>
            <person name="Priest M."/>
            <person name="Roberts A."/>
            <person name="Saif S."/>
            <person name="Shea T."/>
            <person name="Sykes S."/>
            <person name="Wortman J."/>
            <person name="Nusbaum C."/>
            <person name="Birren B."/>
        </authorList>
    </citation>
    <scope>NUCLEOTIDE SEQUENCE [LARGE SCALE GENOMIC DNA]</scope>
    <source>
        <strain evidence="13">CJ05E6</strain>
    </source>
</reference>
<dbReference type="PROSITE" id="PS50067">
    <property type="entry name" value="KINESIN_MOTOR_2"/>
    <property type="match status" value="1"/>
</dbReference>
<dbReference type="EMBL" id="KI675826">
    <property type="protein sequence ID" value="ETL28098.1"/>
    <property type="molecule type" value="Genomic_DNA"/>
</dbReference>
<dbReference type="InterPro" id="IPR001752">
    <property type="entry name" value="Kinesin_motor_dom"/>
</dbReference>
<dbReference type="GO" id="GO:0005737">
    <property type="term" value="C:cytoplasm"/>
    <property type="evidence" value="ECO:0007669"/>
    <property type="project" value="UniProtKB-SubCell"/>
</dbReference>
<feature type="region of interest" description="Disordered" evidence="10">
    <location>
        <begin position="1577"/>
        <end position="1622"/>
    </location>
</feature>
<dbReference type="Pfam" id="PF00225">
    <property type="entry name" value="Kinesin"/>
    <property type="match status" value="1"/>
</dbReference>
<dbReference type="GO" id="GO:0003777">
    <property type="term" value="F:microtubule motor activity"/>
    <property type="evidence" value="ECO:0007669"/>
    <property type="project" value="InterPro"/>
</dbReference>
<dbReference type="SUPFAM" id="SSF56281">
    <property type="entry name" value="Metallo-hydrolase/oxidoreductase"/>
    <property type="match status" value="1"/>
</dbReference>
<accession>W2I430</accession>
<keyword evidence="8" id="KW-0505">Motor protein</keyword>
<dbReference type="PROSITE" id="PS00411">
    <property type="entry name" value="KINESIN_MOTOR_1"/>
    <property type="match status" value="1"/>
</dbReference>
<evidence type="ECO:0000256" key="5">
    <source>
        <dbReference type="ARBA" id="ARBA00022741"/>
    </source>
</evidence>
<keyword evidence="5 8" id="KW-0547">Nucleotide-binding</keyword>
<feature type="compositionally biased region" description="Low complexity" evidence="10">
    <location>
        <begin position="709"/>
        <end position="727"/>
    </location>
</feature>
<proteinExistence type="inferred from homology"/>
<reference evidence="12" key="1">
    <citation type="submission" date="2013-11" db="EMBL/GenBank/DDBJ databases">
        <title>The Genome Sequence of Phytophthora parasitica CJ02B3.</title>
        <authorList>
            <consortium name="The Broad Institute Genomics Platform"/>
            <person name="Russ C."/>
            <person name="Tyler B."/>
            <person name="Panabieres F."/>
            <person name="Shan W."/>
            <person name="Tripathy S."/>
            <person name="Grunwald N."/>
            <person name="Machado M."/>
            <person name="Johnson C.S."/>
            <person name="Arredondo F."/>
            <person name="Hong C."/>
            <person name="Coffey M."/>
            <person name="Young S.K."/>
            <person name="Zeng Q."/>
            <person name="Gargeya S."/>
            <person name="Fitzgerald M."/>
            <person name="Abouelleil A."/>
            <person name="Alvarado L."/>
            <person name="Chapman S.B."/>
            <person name="Gainer-Dewar J."/>
            <person name="Goldberg J."/>
            <person name="Griggs A."/>
            <person name="Gujja S."/>
            <person name="Hansen M."/>
            <person name="Howarth C."/>
            <person name="Imamovic A."/>
            <person name="Ireland A."/>
            <person name="Larimer J."/>
            <person name="McCowan C."/>
            <person name="Murphy C."/>
            <person name="Pearson M."/>
            <person name="Poon T.W."/>
            <person name="Priest M."/>
            <person name="Roberts A."/>
            <person name="Saif S."/>
            <person name="Shea T."/>
            <person name="Sykes S."/>
            <person name="Wortman J."/>
            <person name="Nusbaum C."/>
            <person name="Birren B."/>
        </authorList>
    </citation>
    <scope>NUCLEOTIDE SEQUENCE [LARGE SCALE GENOMIC DNA]</scope>
    <source>
        <strain evidence="12">CJ02B3</strain>
    </source>
</reference>
<feature type="region of interest" description="Disordered" evidence="10">
    <location>
        <begin position="2192"/>
        <end position="2212"/>
    </location>
</feature>
<feature type="compositionally biased region" description="Acidic residues" evidence="10">
    <location>
        <begin position="41"/>
        <end position="50"/>
    </location>
</feature>
<dbReference type="InterPro" id="IPR001279">
    <property type="entry name" value="Metallo-B-lactamas"/>
</dbReference>
<sequence>MNRHSSASRVGTYGSSWAKARYFMSGVVSAEDEEHKIEGNNQDDSDDGGDFNEVAAETSSVASSECSSFVTTEQATITAIRVRPMLLSEKKSGYRVIVDMSTNDDVMVTRIVNPTALPPVSRARCMPTEAVHFPVQFTQEFWFDYSYWSCGRLPAHQEATQSTIYDELGVLALQTVLQGRNCSVFAYGQPGAGKTYTMMGSGELTRANSNGSASERRGLIPRICQGLFGDVDERECSANSCTVLMSYVEIYDERVYDLLSQATVKQPLKIREHPENGAFVERAQRVKCTSYTQLLELIEEGNRMSSVTSMHKSGRPTRSHTVLTISPTQHEHGSEAPRKSKLCLVDLAGSERVDHSATSGSRLREASSVNRSLATLASVVGALAKRKNHDSQHQRTFAPYRNSVLTRLLKDCLGGRAKTIMVGVISPCCAHYEESIATLKCIERARSLHSTGRLQADASGNTALRLLRDGNELKSSLCASNEANIPHTVDNEVPEHNDECPGCESCDDADLTTTQAPLEAKAEEMVSMTENNGAELKQRILSMELSVERTEKKSSEDLVSLKSARLMNLVAIHHRWQSLRLCRAFDRWREFVSSDTKITKWLPVNRERNKGNDDDIKTEGVVLPERSIGQEAGCPPLHTRTPTAETRTADRVHDVVAAVVATDAICCSVVQDFLFPQPPNSPLRQATTAASSLLEQLASSSEFDRPDFSLNNNSSSNEPPLEELVSPDGWDNAEESELKLSESGLSSYSPKPRDEESSIQSKLSLCLDSIDMARRALGPGVYSLKGSKMIRDGTGVECELLRYLDKRFIAMEWSVEDLMVAVQLHPLSAPLLSAFELLETMVGEFCMQIIPKLCDQLPSASSACVAGRHQLETQLDHFGYRLRRQLLPEITRDSDGSATNRASVDAVLFLATGLLVMTERIKIVWNLSGHKKRERLLQAQALEAAVVQNRKLAARIADLEERNAELAVKCSGGLDEGRSSANNVVAMEERLVKLQNELEEAHNHGQVLESQLVGCKRLNQEQNSELESVKQHLSDEKDARSKVEANLVTMQLQLDDLKHQLAHAEGRLREMEETAFIKTEERWENVNTVLMNAQTKNDELLASLSQANNELSCALEKVCRAETECNLRTEAVESLERSLTKAQKQRESAEMLAEDLATKHTALKDKVSIQSDQISVLEWNAGQDKHRLLELEENLAASVQESDERMLLLSQTEETLASALNREKVLQCQLVGSDARETEEMNRLRVDLHEATLELASLRDELAELLDHSTLQSSTIETLTLEQTETLQRLQDVEAECDDLVRQCQVKQGALEQETRAYHTLSQQAAAALSRLERQQESEREECMAVHEALQRQTIDFQKHQARQLSIKMDYYSTVRDLKGQVETLSTKSLAMNKELVGKAKDLDVALCEAEARIRKVEKQAKRTVREQEEIAYGLTEQLEECRTDLKASTSRWIRAETQSGVLRVCIKRLNCHLIETKEAYMMRLADTESSQLRDEHLHDLTQTEVTVNKDLSSLDAWFDEVISGNQEITDTLSTNQTSTIPKPQIEARDEERLSMMKTLTDLTVLTNELLVVCESSPPSNNLSVEESDHAPEHHDTSKGTDDLEQELEYPQEANSARGDCDDQTIAGQKEKALIEVIQLRKTVMKLKEALDAKDDMLLFLDGKIQLGGANDGLCHFLSFGGYEMLLDCGVKMQSLQKSPKQGGGTIYRLQLPALSSVDVGALDVVLLSNHQTLLALPFLTEILGFKGKIYATQLTLDFGRVFLEELAALNQGNDSAIFTIEGVTDENEIPMSSLKEIEECCKKIQCVEYSEVVSLAYGVQITALSSGFSLGASIWLVEGPNDRLAYVAAASGDYNRHPKELDLLPLVDCDTLLLTDLKPDRDPHANTERMVERVLSGVSRVLERGGVCIVPTSPCGVVFDLVEALYTACVHNKQSVPMYFISDFASRVMELTQLGAEWLCEKKIEKLYAGEDAFLHESLLKSNLFHAVTDVSAATAATFQNGSIIFVGHPSLKFGRASELIQMLGNESRNGVLLIDPSIDATEAFAPFQDLPIEKISCPIDPRLSCGDANQFIARCCPHNLIVPYEYTVVPPASAMDGAEMSSHFSRVLPLHELTAAKSKTELLTFPMKQFEPIVVEKTSKYLDGRLDPKLAALATITEVNGKAAACVSGVLRVKRKAFVLEPPVDPVTPDVNDEKLKSTGKRKASSISEGDSNNALQSIVYKEKSNLLMGQVDEDKLEKQVKTHDPQAQVYISQGQGDADVFMSIPSLDARITLWKETGKTLVETEKEDARALLTSFILAQLVVITQG</sequence>
<feature type="binding site" evidence="8">
    <location>
        <begin position="188"/>
        <end position="195"/>
    </location>
    <ligand>
        <name>ATP</name>
        <dbReference type="ChEBI" id="CHEBI:30616"/>
    </ligand>
</feature>
<evidence type="ECO:0000256" key="2">
    <source>
        <dbReference type="ARBA" id="ARBA00004496"/>
    </source>
</evidence>
<dbReference type="InterPro" id="IPR022712">
    <property type="entry name" value="Beta_Casp"/>
</dbReference>
<feature type="domain" description="Kinesin motor" evidence="11">
    <location>
        <begin position="75"/>
        <end position="448"/>
    </location>
</feature>
<gene>
    <name evidence="12" type="ORF">L915_18603</name>
    <name evidence="13" type="ORF">L916_18506</name>
</gene>
<evidence type="ECO:0000256" key="4">
    <source>
        <dbReference type="ARBA" id="ARBA00022490"/>
    </source>
</evidence>
<protein>
    <recommendedName>
        <fullName evidence="11">Kinesin motor domain-containing protein</fullName>
    </recommendedName>
</protein>
<evidence type="ECO:0000313" key="12">
    <source>
        <dbReference type="EMBL" id="ETK74668.1"/>
    </source>
</evidence>
<comment type="subcellular location">
    <subcellularLocation>
        <location evidence="2">Cytoplasm</location>
    </subcellularLocation>
    <subcellularLocation>
        <location evidence="1">Nucleus</location>
    </subcellularLocation>
</comment>
<dbReference type="Proteomes" id="UP000053864">
    <property type="component" value="Unassembled WGS sequence"/>
</dbReference>
<keyword evidence="6 8" id="KW-0067">ATP-binding</keyword>
<feature type="region of interest" description="Disordered" evidence="10">
    <location>
        <begin position="33"/>
        <end position="59"/>
    </location>
</feature>
<dbReference type="PANTHER" id="PTHR46094:SF1">
    <property type="entry name" value="INTEGRATOR COMPLEX SUBUNIT 9"/>
    <property type="match status" value="1"/>
</dbReference>
<feature type="coiled-coil region" evidence="9">
    <location>
        <begin position="1241"/>
        <end position="1342"/>
    </location>
</feature>
<dbReference type="GO" id="GO:0007018">
    <property type="term" value="P:microtubule-based movement"/>
    <property type="evidence" value="ECO:0007669"/>
    <property type="project" value="InterPro"/>
</dbReference>
<keyword evidence="4" id="KW-0963">Cytoplasm</keyword>
<evidence type="ECO:0000256" key="10">
    <source>
        <dbReference type="SAM" id="MobiDB-lite"/>
    </source>
</evidence>
<dbReference type="VEuPathDB" id="FungiDB:PPTG_21659"/>
<dbReference type="InterPro" id="IPR027417">
    <property type="entry name" value="P-loop_NTPase"/>
</dbReference>
<evidence type="ECO:0000256" key="3">
    <source>
        <dbReference type="ARBA" id="ARBA00006861"/>
    </source>
</evidence>
<evidence type="ECO:0000256" key="6">
    <source>
        <dbReference type="ARBA" id="ARBA00022840"/>
    </source>
</evidence>
<evidence type="ECO:0000259" key="11">
    <source>
        <dbReference type="PROSITE" id="PS50067"/>
    </source>
</evidence>
<dbReference type="PRINTS" id="PR00380">
    <property type="entry name" value="KINESINHEAVY"/>
</dbReference>
<dbReference type="GO" id="GO:0008017">
    <property type="term" value="F:microtubule binding"/>
    <property type="evidence" value="ECO:0007669"/>
    <property type="project" value="InterPro"/>
</dbReference>
<organism evidence="13">
    <name type="scientific">Phytophthora nicotianae</name>
    <name type="common">Potato buckeye rot agent</name>
    <name type="synonym">Phytophthora parasitica</name>
    <dbReference type="NCBI Taxonomy" id="4792"/>
    <lineage>
        <taxon>Eukaryota</taxon>
        <taxon>Sar</taxon>
        <taxon>Stramenopiles</taxon>
        <taxon>Oomycota</taxon>
        <taxon>Peronosporomycetes</taxon>
        <taxon>Peronosporales</taxon>
        <taxon>Peronosporaceae</taxon>
        <taxon>Phytophthora</taxon>
    </lineage>
</organism>
<dbReference type="SMART" id="SM01027">
    <property type="entry name" value="Beta-Casp"/>
    <property type="match status" value="1"/>
</dbReference>
<dbReference type="InterPro" id="IPR019821">
    <property type="entry name" value="Kinesin_motor_CS"/>
</dbReference>
<name>W2I430_PHYNI</name>
<dbReference type="GO" id="GO:0005524">
    <property type="term" value="F:ATP binding"/>
    <property type="evidence" value="ECO:0007669"/>
    <property type="project" value="UniProtKB-UniRule"/>
</dbReference>
<feature type="region of interest" description="Disordered" evidence="10">
    <location>
        <begin position="704"/>
        <end position="729"/>
    </location>
</feature>
<feature type="compositionally biased region" description="Basic and acidic residues" evidence="10">
    <location>
        <begin position="1587"/>
        <end position="1602"/>
    </location>
</feature>
<evidence type="ECO:0000256" key="7">
    <source>
        <dbReference type="ARBA" id="ARBA00023242"/>
    </source>
</evidence>
<keyword evidence="7" id="KW-0539">Nucleus</keyword>
<feature type="coiled-coil region" evidence="9">
    <location>
        <begin position="942"/>
        <end position="1159"/>
    </location>
</feature>
<dbReference type="GO" id="GO:0032039">
    <property type="term" value="C:integrator complex"/>
    <property type="evidence" value="ECO:0007669"/>
    <property type="project" value="InterPro"/>
</dbReference>
<evidence type="ECO:0000313" key="13">
    <source>
        <dbReference type="EMBL" id="ETL28098.1"/>
    </source>
</evidence>
<dbReference type="Pfam" id="PF16661">
    <property type="entry name" value="Lactamase_B_6"/>
    <property type="match status" value="1"/>
</dbReference>
<keyword evidence="9" id="KW-0175">Coiled coil</keyword>
<dbReference type="GO" id="GO:0034472">
    <property type="term" value="P:snRNA 3'-end processing"/>
    <property type="evidence" value="ECO:0007669"/>
    <property type="project" value="TreeGrafter"/>
</dbReference>
<dbReference type="SUPFAM" id="SSF52540">
    <property type="entry name" value="P-loop containing nucleoside triphosphate hydrolases"/>
    <property type="match status" value="1"/>
</dbReference>
<comment type="similarity">
    <text evidence="8">Belongs to the TRAFAC class myosin-kinesin ATPase superfamily. Kinesin family.</text>
</comment>
<dbReference type="Gene3D" id="3.40.850.10">
    <property type="entry name" value="Kinesin motor domain"/>
    <property type="match status" value="1"/>
</dbReference>
<dbReference type="Gene3D" id="3.60.15.10">
    <property type="entry name" value="Ribonuclease Z/Hydroxyacylglutathione hydrolase-like"/>
    <property type="match status" value="1"/>
</dbReference>
<dbReference type="Proteomes" id="UP000053236">
    <property type="component" value="Unassembled WGS sequence"/>
</dbReference>
<dbReference type="PANTHER" id="PTHR46094">
    <property type="entry name" value="INTEGRATOR COMPLEX SUBUNIT 9"/>
    <property type="match status" value="1"/>
</dbReference>
<evidence type="ECO:0000256" key="9">
    <source>
        <dbReference type="SAM" id="Coils"/>
    </source>
</evidence>
<dbReference type="InterPro" id="IPR036866">
    <property type="entry name" value="RibonucZ/Hydroxyglut_hydro"/>
</dbReference>
<dbReference type="InterPro" id="IPR036961">
    <property type="entry name" value="Kinesin_motor_dom_sf"/>
</dbReference>
<dbReference type="SMART" id="SM00129">
    <property type="entry name" value="KISc"/>
    <property type="match status" value="1"/>
</dbReference>
<dbReference type="EMBL" id="KI689023">
    <property type="protein sequence ID" value="ETK74668.1"/>
    <property type="molecule type" value="Genomic_DNA"/>
</dbReference>